<keyword evidence="2" id="KW-1185">Reference proteome</keyword>
<accession>A0A9N7NBS2</accession>
<evidence type="ECO:0000313" key="2">
    <source>
        <dbReference type="Proteomes" id="UP001153555"/>
    </source>
</evidence>
<dbReference type="EMBL" id="CACSLK010027751">
    <property type="protein sequence ID" value="CAA0827116.1"/>
    <property type="molecule type" value="Genomic_DNA"/>
</dbReference>
<feature type="non-terminal residue" evidence="1">
    <location>
        <position position="134"/>
    </location>
</feature>
<gene>
    <name evidence="1" type="ORF">SHERM_22811</name>
</gene>
<comment type="caution">
    <text evidence="1">The sequence shown here is derived from an EMBL/GenBank/DDBJ whole genome shotgun (WGS) entry which is preliminary data.</text>
</comment>
<dbReference type="AlphaFoldDB" id="A0A9N7NBS2"/>
<reference evidence="1" key="1">
    <citation type="submission" date="2019-12" db="EMBL/GenBank/DDBJ databases">
        <authorList>
            <person name="Scholes J."/>
        </authorList>
    </citation>
    <scope>NUCLEOTIDE SEQUENCE</scope>
</reference>
<evidence type="ECO:0000313" key="1">
    <source>
        <dbReference type="EMBL" id="CAA0827116.1"/>
    </source>
</evidence>
<feature type="non-terminal residue" evidence="1">
    <location>
        <position position="1"/>
    </location>
</feature>
<name>A0A9N7NBS2_STRHE</name>
<sequence length="134" mass="15460">GLNIHLKNLIIHMSGHNQENPDGFEHGYRRKGFLIIDPFFLSVPFRNKPSFEGLNLPIWSSLSLIDPLASNGAYATGWLCKIPDLISVHRLYFRFHRLLPRLCVLILDCLIVCPWVGFKNVWDGLRRLSQTHEP</sequence>
<dbReference type="Proteomes" id="UP001153555">
    <property type="component" value="Unassembled WGS sequence"/>
</dbReference>
<proteinExistence type="predicted"/>
<protein>
    <submittedName>
        <fullName evidence="1">Uncharacterized protein</fullName>
    </submittedName>
</protein>
<organism evidence="1 2">
    <name type="scientific">Striga hermonthica</name>
    <name type="common">Purple witchweed</name>
    <name type="synonym">Buchnera hermonthica</name>
    <dbReference type="NCBI Taxonomy" id="68872"/>
    <lineage>
        <taxon>Eukaryota</taxon>
        <taxon>Viridiplantae</taxon>
        <taxon>Streptophyta</taxon>
        <taxon>Embryophyta</taxon>
        <taxon>Tracheophyta</taxon>
        <taxon>Spermatophyta</taxon>
        <taxon>Magnoliopsida</taxon>
        <taxon>eudicotyledons</taxon>
        <taxon>Gunneridae</taxon>
        <taxon>Pentapetalae</taxon>
        <taxon>asterids</taxon>
        <taxon>lamiids</taxon>
        <taxon>Lamiales</taxon>
        <taxon>Orobanchaceae</taxon>
        <taxon>Buchnereae</taxon>
        <taxon>Striga</taxon>
    </lineage>
</organism>